<feature type="region of interest" description="Disordered" evidence="1">
    <location>
        <begin position="179"/>
        <end position="204"/>
    </location>
</feature>
<organism evidence="2 3">
    <name type="scientific">Taxus chinensis</name>
    <name type="common">Chinese yew</name>
    <name type="synonym">Taxus wallichiana var. chinensis</name>
    <dbReference type="NCBI Taxonomy" id="29808"/>
    <lineage>
        <taxon>Eukaryota</taxon>
        <taxon>Viridiplantae</taxon>
        <taxon>Streptophyta</taxon>
        <taxon>Embryophyta</taxon>
        <taxon>Tracheophyta</taxon>
        <taxon>Spermatophyta</taxon>
        <taxon>Pinopsida</taxon>
        <taxon>Pinidae</taxon>
        <taxon>Conifers II</taxon>
        <taxon>Cupressales</taxon>
        <taxon>Taxaceae</taxon>
        <taxon>Taxus</taxon>
    </lineage>
</organism>
<dbReference type="EMBL" id="JAHRHJ020000008">
    <property type="protein sequence ID" value="KAH9305769.1"/>
    <property type="molecule type" value="Genomic_DNA"/>
</dbReference>
<comment type="caution">
    <text evidence="2">The sequence shown here is derived from an EMBL/GenBank/DDBJ whole genome shotgun (WGS) entry which is preliminary data.</text>
</comment>
<proteinExistence type="predicted"/>
<evidence type="ECO:0000256" key="1">
    <source>
        <dbReference type="SAM" id="MobiDB-lite"/>
    </source>
</evidence>
<feature type="compositionally biased region" description="Polar residues" evidence="1">
    <location>
        <begin position="305"/>
        <end position="323"/>
    </location>
</feature>
<dbReference type="Proteomes" id="UP000824469">
    <property type="component" value="Unassembled WGS sequence"/>
</dbReference>
<feature type="region of interest" description="Disordered" evidence="1">
    <location>
        <begin position="293"/>
        <end position="337"/>
    </location>
</feature>
<evidence type="ECO:0000313" key="2">
    <source>
        <dbReference type="EMBL" id="KAH9305769.1"/>
    </source>
</evidence>
<keyword evidence="3" id="KW-1185">Reference proteome</keyword>
<gene>
    <name evidence="2" type="ORF">KI387_010173</name>
</gene>
<evidence type="ECO:0000313" key="3">
    <source>
        <dbReference type="Proteomes" id="UP000824469"/>
    </source>
</evidence>
<name>A0AA38FKI1_TAXCH</name>
<dbReference type="AlphaFoldDB" id="A0AA38FKI1"/>
<reference evidence="2 3" key="1">
    <citation type="journal article" date="2021" name="Nat. Plants">
        <title>The Taxus genome provides insights into paclitaxel biosynthesis.</title>
        <authorList>
            <person name="Xiong X."/>
            <person name="Gou J."/>
            <person name="Liao Q."/>
            <person name="Li Y."/>
            <person name="Zhou Q."/>
            <person name="Bi G."/>
            <person name="Li C."/>
            <person name="Du R."/>
            <person name="Wang X."/>
            <person name="Sun T."/>
            <person name="Guo L."/>
            <person name="Liang H."/>
            <person name="Lu P."/>
            <person name="Wu Y."/>
            <person name="Zhang Z."/>
            <person name="Ro D.K."/>
            <person name="Shang Y."/>
            <person name="Huang S."/>
            <person name="Yan J."/>
        </authorList>
    </citation>
    <scope>NUCLEOTIDE SEQUENCE [LARGE SCALE GENOMIC DNA]</scope>
    <source>
        <strain evidence="2">Ta-2019</strain>
    </source>
</reference>
<protein>
    <submittedName>
        <fullName evidence="2">Uncharacterized protein</fullName>
    </submittedName>
</protein>
<accession>A0AA38FKI1</accession>
<sequence>MGGQLKRIEPASCSSIREDEEVWNILMDNGITTFLERMVGHSTLVSYAVMATWARGRVQIGNTRFSTFQRTPLPLQLVFRPLVTSTPNAHCRKRSKISLPLGKDCRYRLIFGPHLFILSHLRWGKKINLAAFLYQSLEHFVHLARDGDGAILHQGLLYLVFSVACPPIPSLSTFPPGRDERAAALPPLPPRPSPVSLRSSSRRRRLHISSYSDSDVAILGSSHDATTPSAPLVPPPPSSYPILPFSWRTLPPKCPSPVFSPNVSHTKDILGLAQLYPDSPNSVQMETTQPFVDTNIHNAGDDLDSANSSPRTNSPLSPPNQDLNPAKPVVADSARDERRVELVSSILSKL</sequence>